<keyword evidence="7" id="KW-1185">Reference proteome</keyword>
<evidence type="ECO:0000259" key="5">
    <source>
        <dbReference type="SMART" id="SM00382"/>
    </source>
</evidence>
<dbReference type="SUPFAM" id="SSF52540">
    <property type="entry name" value="P-loop containing nucleoside triphosphate hydrolases"/>
    <property type="match status" value="1"/>
</dbReference>
<organism evidence="6 7">
    <name type="scientific">Thiorhodovibrio winogradskyi</name>
    <dbReference type="NCBI Taxonomy" id="77007"/>
    <lineage>
        <taxon>Bacteria</taxon>
        <taxon>Pseudomonadati</taxon>
        <taxon>Pseudomonadota</taxon>
        <taxon>Gammaproteobacteria</taxon>
        <taxon>Chromatiales</taxon>
        <taxon>Chromatiaceae</taxon>
        <taxon>Thiorhodovibrio</taxon>
    </lineage>
</organism>
<protein>
    <submittedName>
        <fullName evidence="6">DNA replication protein DnaC</fullName>
    </submittedName>
</protein>
<dbReference type="SMART" id="SM00382">
    <property type="entry name" value="AAA"/>
    <property type="match status" value="1"/>
</dbReference>
<dbReference type="PANTHER" id="PTHR30050">
    <property type="entry name" value="CHROMOSOMAL REPLICATION INITIATOR PROTEIN DNAA"/>
    <property type="match status" value="1"/>
</dbReference>
<keyword evidence="2" id="KW-0547">Nucleotide-binding</keyword>
<dbReference type="InterPro" id="IPR047661">
    <property type="entry name" value="IstB"/>
</dbReference>
<dbReference type="NCBIfam" id="NF038214">
    <property type="entry name" value="IS21_help_AAA"/>
    <property type="match status" value="1"/>
</dbReference>
<dbReference type="InterPro" id="IPR002611">
    <property type="entry name" value="IstB_ATP-bd"/>
</dbReference>
<dbReference type="Proteomes" id="UP001432180">
    <property type="component" value="Chromosome"/>
</dbReference>
<dbReference type="InterPro" id="IPR028350">
    <property type="entry name" value="DNAC/IstB-like"/>
</dbReference>
<evidence type="ECO:0000313" key="6">
    <source>
        <dbReference type="EMBL" id="WPL15314.1"/>
    </source>
</evidence>
<dbReference type="Pfam" id="PF01695">
    <property type="entry name" value="IstB_IS21"/>
    <property type="match status" value="1"/>
</dbReference>
<evidence type="ECO:0000256" key="2">
    <source>
        <dbReference type="ARBA" id="ARBA00022741"/>
    </source>
</evidence>
<evidence type="ECO:0000256" key="4">
    <source>
        <dbReference type="SAM" id="MobiDB-lite"/>
    </source>
</evidence>
<dbReference type="EMBL" id="CP121472">
    <property type="protein sequence ID" value="WPL15314.1"/>
    <property type="molecule type" value="Genomic_DNA"/>
</dbReference>
<sequence length="273" mass="30461">MNEDDEQRLKARAQALKLHGVLAHWSEVVEAPWLAALLQWEEEARAQRSLERRLKQAQLGRFTPLADFDWSWPKQCDHAAIKELMGLGFVAEAMNVVLIGPNGVGKTTIARNLAQQAVLAGRTVLCITAAAMLNALLEADGERALRARLNAYSRVQVLLIDEIGYLSYSNRHADLLFEVVSRRYEKLPTLVTTNRPFAEWGEVFPNAACVVSLIDRLVHHAEIIQIDGESYRLKEAKECSAKRRKRRSARATPAPSSPRQSGGEDVSTPDDSL</sequence>
<evidence type="ECO:0000256" key="3">
    <source>
        <dbReference type="ARBA" id="ARBA00022840"/>
    </source>
</evidence>
<dbReference type="PIRSF" id="PIRSF003073">
    <property type="entry name" value="DNAC_TnpB_IstB"/>
    <property type="match status" value="1"/>
</dbReference>
<feature type="region of interest" description="Disordered" evidence="4">
    <location>
        <begin position="241"/>
        <end position="273"/>
    </location>
</feature>
<evidence type="ECO:0000313" key="7">
    <source>
        <dbReference type="Proteomes" id="UP001432180"/>
    </source>
</evidence>
<keyword evidence="3" id="KW-0067">ATP-binding</keyword>
<accession>A0ABZ0S4M9</accession>
<dbReference type="PANTHER" id="PTHR30050:SF4">
    <property type="entry name" value="ATP-BINDING PROTEIN RV3427C IN INSERTION SEQUENCE-RELATED"/>
    <property type="match status" value="1"/>
</dbReference>
<dbReference type="RefSeq" id="WP_328985899.1">
    <property type="nucleotide sequence ID" value="NZ_CP121472.1"/>
</dbReference>
<dbReference type="InterPro" id="IPR027417">
    <property type="entry name" value="P-loop_NTPase"/>
</dbReference>
<gene>
    <name evidence="6" type="primary">dnaC</name>
    <name evidence="6" type="ORF">Thiowin_00205</name>
</gene>
<evidence type="ECO:0000256" key="1">
    <source>
        <dbReference type="ARBA" id="ARBA00008059"/>
    </source>
</evidence>
<name>A0ABZ0S4M9_9GAMM</name>
<proteinExistence type="inferred from homology"/>
<dbReference type="InterPro" id="IPR003593">
    <property type="entry name" value="AAA+_ATPase"/>
</dbReference>
<dbReference type="CDD" id="cd00009">
    <property type="entry name" value="AAA"/>
    <property type="match status" value="1"/>
</dbReference>
<dbReference type="Gene3D" id="3.40.50.300">
    <property type="entry name" value="P-loop containing nucleotide triphosphate hydrolases"/>
    <property type="match status" value="1"/>
</dbReference>
<feature type="domain" description="AAA+ ATPase" evidence="5">
    <location>
        <begin position="92"/>
        <end position="225"/>
    </location>
</feature>
<reference evidence="6 7" key="1">
    <citation type="journal article" date="2023" name="Microorganisms">
        <title>Thiorhodovibrio frisius and Trv. litoralis spp. nov., Two Novel Members from a Clade of Fastidious Purple Sulfur Bacteria That Exhibit Unique Red-Shifted Light-Harvesting Capabilities.</title>
        <authorList>
            <person name="Methner A."/>
            <person name="Kuzyk S.B."/>
            <person name="Petersen J."/>
            <person name="Bauer S."/>
            <person name="Brinkmann H."/>
            <person name="Sichau K."/>
            <person name="Wanner G."/>
            <person name="Wolf J."/>
            <person name="Neumann-Schaal M."/>
            <person name="Henke P."/>
            <person name="Tank M."/>
            <person name="Sproer C."/>
            <person name="Bunk B."/>
            <person name="Overmann J."/>
        </authorList>
    </citation>
    <scope>NUCLEOTIDE SEQUENCE [LARGE SCALE GENOMIC DNA]</scope>
    <source>
        <strain evidence="6 7">DSM 6702</strain>
    </source>
</reference>
<feature type="compositionally biased region" description="Low complexity" evidence="4">
    <location>
        <begin position="250"/>
        <end position="259"/>
    </location>
</feature>
<comment type="similarity">
    <text evidence="1">Belongs to the IS21/IS1162 putative ATP-binding protein family.</text>
</comment>